<feature type="domain" description="DUF4468" evidence="2">
    <location>
        <begin position="45"/>
        <end position="132"/>
    </location>
</feature>
<feature type="chain" id="PRO_5016785226" evidence="1">
    <location>
        <begin position="22"/>
        <end position="184"/>
    </location>
</feature>
<evidence type="ECO:0000256" key="1">
    <source>
        <dbReference type="SAM" id="SignalP"/>
    </source>
</evidence>
<proteinExistence type="predicted"/>
<keyword evidence="4" id="KW-1185">Reference proteome</keyword>
<sequence length="184" mass="20406">MKLILFTLLLAGMMNAEPAKADCPPVVADGKIHGILPVLNQKVAYNEVVDCGSVSQIDLFRRARLWAAKSFRSAGETFNVSDKETGDLVGKAVQVVTLPRSETSAGGVYSFRYTFVIECANRKYRATITHIELIEGGIDSKSVPVEVYCQKNDKDLRAMYTELDKHLKNVLASLQDEVKNYKAF</sequence>
<reference evidence="3 4" key="1">
    <citation type="submission" date="2018-07" db="EMBL/GenBank/DDBJ databases">
        <title>Genome analysis of Larkinella rosea.</title>
        <authorList>
            <person name="Zhou Z."/>
            <person name="Wang G."/>
        </authorList>
    </citation>
    <scope>NUCLEOTIDE SEQUENCE [LARGE SCALE GENOMIC DNA]</scope>
    <source>
        <strain evidence="4">zzj9</strain>
    </source>
</reference>
<comment type="caution">
    <text evidence="3">The sequence shown here is derived from an EMBL/GenBank/DDBJ whole genome shotgun (WGS) entry which is preliminary data.</text>
</comment>
<evidence type="ECO:0000313" key="3">
    <source>
        <dbReference type="EMBL" id="RCR68850.1"/>
    </source>
</evidence>
<organism evidence="3 4">
    <name type="scientific">Larkinella punicea</name>
    <dbReference type="NCBI Taxonomy" id="2315727"/>
    <lineage>
        <taxon>Bacteria</taxon>
        <taxon>Pseudomonadati</taxon>
        <taxon>Bacteroidota</taxon>
        <taxon>Cytophagia</taxon>
        <taxon>Cytophagales</taxon>
        <taxon>Spirosomataceae</taxon>
        <taxon>Larkinella</taxon>
    </lineage>
</organism>
<dbReference type="RefSeq" id="WP_114406930.1">
    <property type="nucleotide sequence ID" value="NZ_QOWE01000011.1"/>
</dbReference>
<dbReference type="OrthoDB" id="947895at2"/>
<gene>
    <name evidence="3" type="ORF">DUE52_15330</name>
</gene>
<dbReference type="AlphaFoldDB" id="A0A368JME8"/>
<keyword evidence="1" id="KW-0732">Signal</keyword>
<dbReference type="EMBL" id="QOWE01000011">
    <property type="protein sequence ID" value="RCR68850.1"/>
    <property type="molecule type" value="Genomic_DNA"/>
</dbReference>
<dbReference type="Proteomes" id="UP000253383">
    <property type="component" value="Unassembled WGS sequence"/>
</dbReference>
<feature type="signal peptide" evidence="1">
    <location>
        <begin position="1"/>
        <end position="21"/>
    </location>
</feature>
<protein>
    <submittedName>
        <fullName evidence="3">DUF4468 domain-containing protein</fullName>
    </submittedName>
</protein>
<evidence type="ECO:0000313" key="4">
    <source>
        <dbReference type="Proteomes" id="UP000253383"/>
    </source>
</evidence>
<dbReference type="Pfam" id="PF14730">
    <property type="entry name" value="DUF4468"/>
    <property type="match status" value="1"/>
</dbReference>
<accession>A0A368JME8</accession>
<dbReference type="Gene3D" id="3.30.530.80">
    <property type="match status" value="1"/>
</dbReference>
<name>A0A368JME8_9BACT</name>
<dbReference type="InterPro" id="IPR027823">
    <property type="entry name" value="DUF4468"/>
</dbReference>
<evidence type="ECO:0000259" key="2">
    <source>
        <dbReference type="Pfam" id="PF14730"/>
    </source>
</evidence>